<evidence type="ECO:0000313" key="2">
    <source>
        <dbReference type="Proteomes" id="UP000805193"/>
    </source>
</evidence>
<keyword evidence="2" id="KW-1185">Reference proteome</keyword>
<gene>
    <name evidence="1" type="ORF">HPB47_003960</name>
</gene>
<feature type="non-terminal residue" evidence="1">
    <location>
        <position position="80"/>
    </location>
</feature>
<protein>
    <submittedName>
        <fullName evidence="1">Uncharacterized protein</fullName>
    </submittedName>
</protein>
<comment type="caution">
    <text evidence="1">The sequence shown here is derived from an EMBL/GenBank/DDBJ whole genome shotgun (WGS) entry which is preliminary data.</text>
</comment>
<organism evidence="1 2">
    <name type="scientific">Ixodes persulcatus</name>
    <name type="common">Taiga tick</name>
    <dbReference type="NCBI Taxonomy" id="34615"/>
    <lineage>
        <taxon>Eukaryota</taxon>
        <taxon>Metazoa</taxon>
        <taxon>Ecdysozoa</taxon>
        <taxon>Arthropoda</taxon>
        <taxon>Chelicerata</taxon>
        <taxon>Arachnida</taxon>
        <taxon>Acari</taxon>
        <taxon>Parasitiformes</taxon>
        <taxon>Ixodida</taxon>
        <taxon>Ixodoidea</taxon>
        <taxon>Ixodidae</taxon>
        <taxon>Ixodinae</taxon>
        <taxon>Ixodes</taxon>
    </lineage>
</organism>
<sequence length="80" mass="8703">ETSTESSRDCSTSQRSATNSRAQCIISGLGVQSLLGKGYPILQEDMSTRLTMLADPEQPTRLGNSVSRDTCPTLRSPERK</sequence>
<dbReference type="EMBL" id="JABSTQ010010594">
    <property type="protein sequence ID" value="KAG0419657.1"/>
    <property type="molecule type" value="Genomic_DNA"/>
</dbReference>
<evidence type="ECO:0000313" key="1">
    <source>
        <dbReference type="EMBL" id="KAG0419657.1"/>
    </source>
</evidence>
<reference evidence="1 2" key="1">
    <citation type="journal article" date="2020" name="Cell">
        <title>Large-Scale Comparative Analyses of Tick Genomes Elucidate Their Genetic Diversity and Vector Capacities.</title>
        <authorList>
            <consortium name="Tick Genome and Microbiome Consortium (TIGMIC)"/>
            <person name="Jia N."/>
            <person name="Wang J."/>
            <person name="Shi W."/>
            <person name="Du L."/>
            <person name="Sun Y."/>
            <person name="Zhan W."/>
            <person name="Jiang J.F."/>
            <person name="Wang Q."/>
            <person name="Zhang B."/>
            <person name="Ji P."/>
            <person name="Bell-Sakyi L."/>
            <person name="Cui X.M."/>
            <person name="Yuan T.T."/>
            <person name="Jiang B.G."/>
            <person name="Yang W.F."/>
            <person name="Lam T.T."/>
            <person name="Chang Q.C."/>
            <person name="Ding S.J."/>
            <person name="Wang X.J."/>
            <person name="Zhu J.G."/>
            <person name="Ruan X.D."/>
            <person name="Zhao L."/>
            <person name="Wei J.T."/>
            <person name="Ye R.Z."/>
            <person name="Que T.C."/>
            <person name="Du C.H."/>
            <person name="Zhou Y.H."/>
            <person name="Cheng J.X."/>
            <person name="Dai P.F."/>
            <person name="Guo W.B."/>
            <person name="Han X.H."/>
            <person name="Huang E.J."/>
            <person name="Li L.F."/>
            <person name="Wei W."/>
            <person name="Gao Y.C."/>
            <person name="Liu J.Z."/>
            <person name="Shao H.Z."/>
            <person name="Wang X."/>
            <person name="Wang C.C."/>
            <person name="Yang T.C."/>
            <person name="Huo Q.B."/>
            <person name="Li W."/>
            <person name="Chen H.Y."/>
            <person name="Chen S.E."/>
            <person name="Zhou L.G."/>
            <person name="Ni X.B."/>
            <person name="Tian J.H."/>
            <person name="Sheng Y."/>
            <person name="Liu T."/>
            <person name="Pan Y.S."/>
            <person name="Xia L.Y."/>
            <person name="Li J."/>
            <person name="Zhao F."/>
            <person name="Cao W.C."/>
        </authorList>
    </citation>
    <scope>NUCLEOTIDE SEQUENCE [LARGE SCALE GENOMIC DNA]</scope>
    <source>
        <strain evidence="1">Iper-2018</strain>
    </source>
</reference>
<accession>A0AC60PGY6</accession>
<feature type="non-terminal residue" evidence="1">
    <location>
        <position position="1"/>
    </location>
</feature>
<name>A0AC60PGY6_IXOPE</name>
<proteinExistence type="predicted"/>
<dbReference type="Proteomes" id="UP000805193">
    <property type="component" value="Unassembled WGS sequence"/>
</dbReference>